<sequence>MPTQEAKTHRVGEWASLRNTSPEIAEAIFEVAHYDEKLAEKIWEEGSDEVLIKAFEKTDKDSLFWANRPSNVRTYKTNAPACAGAYCYFAAVFMTLSNLSSGQKPFASTGHPFNSSVTLCAGDLSVNASALRNCRALW</sequence>
<evidence type="ECO:0000313" key="2">
    <source>
        <dbReference type="Proteomes" id="UP000275676"/>
    </source>
</evidence>
<protein>
    <submittedName>
        <fullName evidence="1">Putative cytoplasmic protein</fullName>
    </submittedName>
</protein>
<dbReference type="Proteomes" id="UP000275676">
    <property type="component" value="Chromosome"/>
</dbReference>
<dbReference type="Pfam" id="PF13993">
    <property type="entry name" value="YccJ"/>
    <property type="match status" value="1"/>
</dbReference>
<gene>
    <name evidence="1" type="primary">SBOV10341</name>
    <name evidence="1" type="ORF">NCTC10047_03728</name>
</gene>
<name>A0A3S4G8K0_SALER</name>
<proteinExistence type="predicted"/>
<dbReference type="AlphaFoldDB" id="A0A3S4G8K0"/>
<dbReference type="NCBIfam" id="NF007554">
    <property type="entry name" value="PRK10174.1"/>
    <property type="match status" value="1"/>
</dbReference>
<accession>A0A3S4G8K0</accession>
<organism evidence="1 2">
    <name type="scientific">Salmonella enterica subsp. arizonae</name>
    <dbReference type="NCBI Taxonomy" id="59203"/>
    <lineage>
        <taxon>Bacteria</taxon>
        <taxon>Pseudomonadati</taxon>
        <taxon>Pseudomonadota</taxon>
        <taxon>Gammaproteobacteria</taxon>
        <taxon>Enterobacterales</taxon>
        <taxon>Enterobacteriaceae</taxon>
        <taxon>Salmonella</taxon>
    </lineage>
</organism>
<evidence type="ECO:0000313" key="1">
    <source>
        <dbReference type="EMBL" id="VEA77797.1"/>
    </source>
</evidence>
<dbReference type="InterPro" id="IPR025600">
    <property type="entry name" value="YccJ"/>
</dbReference>
<dbReference type="EMBL" id="LR134156">
    <property type="protein sequence ID" value="VEA77797.1"/>
    <property type="molecule type" value="Genomic_DNA"/>
</dbReference>
<reference evidence="1 2" key="1">
    <citation type="submission" date="2018-12" db="EMBL/GenBank/DDBJ databases">
        <authorList>
            <consortium name="Pathogen Informatics"/>
        </authorList>
    </citation>
    <scope>NUCLEOTIDE SEQUENCE [LARGE SCALE GENOMIC DNA]</scope>
    <source>
        <strain evidence="1 2">NCTC10047</strain>
    </source>
</reference>